<evidence type="ECO:0000256" key="12">
    <source>
        <dbReference type="ARBA" id="ARBA00030600"/>
    </source>
</evidence>
<dbReference type="RefSeq" id="WP_092875904.1">
    <property type="nucleotide sequence ID" value="NZ_FOVC01000002.1"/>
</dbReference>
<dbReference type="GO" id="GO:0009372">
    <property type="term" value="P:quorum sensing"/>
    <property type="evidence" value="ECO:0007669"/>
    <property type="project" value="UniProtKB-UniRule"/>
</dbReference>
<evidence type="ECO:0000256" key="3">
    <source>
        <dbReference type="ARBA" id="ARBA00011738"/>
    </source>
</evidence>
<evidence type="ECO:0000313" key="15">
    <source>
        <dbReference type="EMBL" id="SFN10893.1"/>
    </source>
</evidence>
<accession>A0A1I4WC06</accession>
<comment type="similarity">
    <text evidence="2 14">Belongs to the LuxS family.</text>
</comment>
<feature type="binding site" evidence="14">
    <location>
        <position position="128"/>
    </location>
    <ligand>
        <name>Fe cation</name>
        <dbReference type="ChEBI" id="CHEBI:24875"/>
    </ligand>
</feature>
<evidence type="ECO:0000256" key="5">
    <source>
        <dbReference type="ARBA" id="ARBA00015130"/>
    </source>
</evidence>
<evidence type="ECO:0000313" key="16">
    <source>
        <dbReference type="Proteomes" id="UP000242222"/>
    </source>
</evidence>
<comment type="subunit">
    <text evidence="3 14">Homodimer.</text>
</comment>
<dbReference type="InterPro" id="IPR011249">
    <property type="entry name" value="Metalloenz_LuxS/M16"/>
</dbReference>
<dbReference type="GO" id="GO:0005506">
    <property type="term" value="F:iron ion binding"/>
    <property type="evidence" value="ECO:0007669"/>
    <property type="project" value="InterPro"/>
</dbReference>
<proteinExistence type="inferred from homology"/>
<feature type="binding site" evidence="14">
    <location>
        <position position="54"/>
    </location>
    <ligand>
        <name>Fe cation</name>
        <dbReference type="ChEBI" id="CHEBI:24875"/>
    </ligand>
</feature>
<evidence type="ECO:0000256" key="9">
    <source>
        <dbReference type="ARBA" id="ARBA00023004"/>
    </source>
</evidence>
<dbReference type="EMBL" id="FOVC01000002">
    <property type="protein sequence ID" value="SFN10893.1"/>
    <property type="molecule type" value="Genomic_DNA"/>
</dbReference>
<dbReference type="SUPFAM" id="SSF63411">
    <property type="entry name" value="LuxS/MPP-like metallohydrolase"/>
    <property type="match status" value="1"/>
</dbReference>
<sequence>MPLLDSFTVDHTIMAAPAVRVAKTMKTPHGDTITVFDLRFCKPNKEVLPERGIHTLEHLFAGFMRNHLNGNGVEIIDISPMGCRTGFYMSLIGTPDEKLVASAWKEAMRDVLKVTDQNKIPELNVYQCGTYQMHSLAEAKEIANHILSHDVGINHNEDLALPKDKLKELHI</sequence>
<evidence type="ECO:0000256" key="11">
    <source>
        <dbReference type="ARBA" id="ARBA00024654"/>
    </source>
</evidence>
<comment type="catalytic activity">
    <reaction evidence="1 14">
        <text>S-(5-deoxy-D-ribos-5-yl)-L-homocysteine = (S)-4,5-dihydroxypentane-2,3-dione + L-homocysteine</text>
        <dbReference type="Rhea" id="RHEA:17753"/>
        <dbReference type="ChEBI" id="CHEBI:29484"/>
        <dbReference type="ChEBI" id="CHEBI:58195"/>
        <dbReference type="ChEBI" id="CHEBI:58199"/>
        <dbReference type="EC" id="4.4.1.21"/>
    </reaction>
</comment>
<dbReference type="STRING" id="1367852.SAMN05216516_102404"/>
<dbReference type="AlphaFoldDB" id="A0A1I4WC06"/>
<evidence type="ECO:0000256" key="2">
    <source>
        <dbReference type="ARBA" id="ARBA00007311"/>
    </source>
</evidence>
<dbReference type="PRINTS" id="PR01487">
    <property type="entry name" value="LUXSPROTEIN"/>
</dbReference>
<keyword evidence="9 14" id="KW-0408">Iron</keyword>
<evidence type="ECO:0000256" key="4">
    <source>
        <dbReference type="ARBA" id="ARBA00012240"/>
    </source>
</evidence>
<dbReference type="OrthoDB" id="9788129at2"/>
<evidence type="ECO:0000256" key="14">
    <source>
        <dbReference type="HAMAP-Rule" id="MF_00091"/>
    </source>
</evidence>
<reference evidence="15" key="1">
    <citation type="submission" date="2016-10" db="EMBL/GenBank/DDBJ databases">
        <authorList>
            <person name="de Groot N.N."/>
        </authorList>
    </citation>
    <scope>NUCLEOTIDE SEQUENCE [LARGE SCALE GENOMIC DNA]</scope>
    <source>
        <strain evidence="15">N6PO6</strain>
    </source>
</reference>
<dbReference type="NCBIfam" id="NF002602">
    <property type="entry name" value="PRK02260.1-2"/>
    <property type="match status" value="1"/>
</dbReference>
<dbReference type="EC" id="4.4.1.21" evidence="4 14"/>
<keyword evidence="6 14" id="KW-0673">Quorum sensing</keyword>
<keyword evidence="8 14" id="KW-0071">Autoinducer synthesis</keyword>
<evidence type="ECO:0000256" key="1">
    <source>
        <dbReference type="ARBA" id="ARBA00000297"/>
    </source>
</evidence>
<dbReference type="HAMAP" id="MF_00091">
    <property type="entry name" value="LuxS"/>
    <property type="match status" value="1"/>
</dbReference>
<gene>
    <name evidence="14" type="primary">luxS</name>
    <name evidence="15" type="ORF">SAMN05216516_102404</name>
</gene>
<dbReference type="InterPro" id="IPR037005">
    <property type="entry name" value="LuxS_sf"/>
</dbReference>
<dbReference type="GO" id="GO:0043768">
    <property type="term" value="F:S-ribosylhomocysteine lyase activity"/>
    <property type="evidence" value="ECO:0007669"/>
    <property type="project" value="UniProtKB-UniRule"/>
</dbReference>
<feature type="binding site" evidence="14">
    <location>
        <position position="58"/>
    </location>
    <ligand>
        <name>Fe cation</name>
        <dbReference type="ChEBI" id="CHEBI:24875"/>
    </ligand>
</feature>
<dbReference type="PANTHER" id="PTHR35799">
    <property type="entry name" value="S-RIBOSYLHOMOCYSTEINE LYASE"/>
    <property type="match status" value="1"/>
</dbReference>
<dbReference type="Gene3D" id="3.30.1360.80">
    <property type="entry name" value="S-ribosylhomocysteinase (LuxS)"/>
    <property type="match status" value="1"/>
</dbReference>
<comment type="function">
    <text evidence="11 14">Involved in the synthesis of autoinducer 2 (AI-2) which is secreted by bacteria and is used to communicate both the cell density and the metabolic potential of the environment. The regulation of gene expression in response to changes in cell density is called quorum sensing. Catalyzes the transformation of S-ribosylhomocysteine (RHC) to homocysteine (HC) and 4,5-dihydroxy-2,3-pentadione (DPD).</text>
</comment>
<dbReference type="Proteomes" id="UP000242222">
    <property type="component" value="Unassembled WGS sequence"/>
</dbReference>
<name>A0A1I4WC06_9GAMM</name>
<dbReference type="PIRSF" id="PIRSF006160">
    <property type="entry name" value="AI2"/>
    <property type="match status" value="1"/>
</dbReference>
<evidence type="ECO:0000256" key="8">
    <source>
        <dbReference type="ARBA" id="ARBA00022929"/>
    </source>
</evidence>
<protein>
    <recommendedName>
        <fullName evidence="5 14">S-ribosylhomocysteine lyase</fullName>
        <ecNumber evidence="4 14">4.4.1.21</ecNumber>
    </recommendedName>
    <alternativeName>
        <fullName evidence="12 14">AI-2 synthesis protein</fullName>
    </alternativeName>
    <alternativeName>
        <fullName evidence="13 14">Autoinducer-2 production protein LuxS</fullName>
    </alternativeName>
</protein>
<dbReference type="FunFam" id="3.30.1360.80:FF:000001">
    <property type="entry name" value="S-ribosylhomocysteine lyase"/>
    <property type="match status" value="1"/>
</dbReference>
<comment type="cofactor">
    <cofactor evidence="14">
        <name>Fe cation</name>
        <dbReference type="ChEBI" id="CHEBI:24875"/>
    </cofactor>
    <text evidence="14">Binds 1 Fe cation per subunit.</text>
</comment>
<evidence type="ECO:0000256" key="10">
    <source>
        <dbReference type="ARBA" id="ARBA00023239"/>
    </source>
</evidence>
<organism evidence="15 16">
    <name type="scientific">Izhakiella capsodis</name>
    <dbReference type="NCBI Taxonomy" id="1367852"/>
    <lineage>
        <taxon>Bacteria</taxon>
        <taxon>Pseudomonadati</taxon>
        <taxon>Pseudomonadota</taxon>
        <taxon>Gammaproteobacteria</taxon>
        <taxon>Enterobacterales</taxon>
        <taxon>Erwiniaceae</taxon>
        <taxon>Izhakiella</taxon>
    </lineage>
</organism>
<dbReference type="Pfam" id="PF02664">
    <property type="entry name" value="LuxS"/>
    <property type="match status" value="1"/>
</dbReference>
<evidence type="ECO:0000256" key="13">
    <source>
        <dbReference type="ARBA" id="ARBA00031777"/>
    </source>
</evidence>
<keyword evidence="10 14" id="KW-0456">Lyase</keyword>
<evidence type="ECO:0000256" key="6">
    <source>
        <dbReference type="ARBA" id="ARBA00022654"/>
    </source>
</evidence>
<keyword evidence="16" id="KW-1185">Reference proteome</keyword>
<dbReference type="PANTHER" id="PTHR35799:SF1">
    <property type="entry name" value="S-RIBOSYLHOMOCYSTEINE LYASE"/>
    <property type="match status" value="1"/>
</dbReference>
<keyword evidence="7 14" id="KW-0479">Metal-binding</keyword>
<evidence type="ECO:0000256" key="7">
    <source>
        <dbReference type="ARBA" id="ARBA00022723"/>
    </source>
</evidence>
<dbReference type="InterPro" id="IPR003815">
    <property type="entry name" value="S-ribosylhomocysteinase"/>
</dbReference>